<evidence type="ECO:0000313" key="3">
    <source>
        <dbReference type="Proteomes" id="UP000714618"/>
    </source>
</evidence>
<dbReference type="OrthoDB" id="3248909at2759"/>
<keyword evidence="3" id="KW-1185">Reference proteome</keyword>
<protein>
    <submittedName>
        <fullName evidence="2">Uncharacterized protein</fullName>
    </submittedName>
</protein>
<dbReference type="AlphaFoldDB" id="A0A9N8JC54"/>
<proteinExistence type="predicted"/>
<dbReference type="EMBL" id="CAIJEO010000002">
    <property type="protein sequence ID" value="CAD0085299.1"/>
    <property type="molecule type" value="Genomic_DNA"/>
</dbReference>
<reference evidence="2" key="1">
    <citation type="submission" date="2020-06" db="EMBL/GenBank/DDBJ databases">
        <authorList>
            <person name="Onetto C."/>
        </authorList>
    </citation>
    <scope>NUCLEOTIDE SEQUENCE</scope>
</reference>
<comment type="caution">
    <text evidence="2">The sequence shown here is derived from an EMBL/GenBank/DDBJ whole genome shotgun (WGS) entry which is preliminary data.</text>
</comment>
<dbReference type="Proteomes" id="UP000714618">
    <property type="component" value="Unassembled WGS sequence"/>
</dbReference>
<dbReference type="PANTHER" id="PTHR37544">
    <property type="entry name" value="SPRAY-RELATED"/>
    <property type="match status" value="1"/>
</dbReference>
<sequence length="161" mass="17948">MSRTAVALCISLLSFLILVIAVAYPINRNRVKAIPRDVDTLASTLAYVHGSERLLNWVQQEAPVALPWYRAFFASRPDMNVEHLKARLGPFVSADGKQRWGVELLEPKNVADDSAPMLMDEGIELHSMAEASRDGDSDIALQTPHLELLGWEPVGRRTSRE</sequence>
<evidence type="ECO:0000313" key="2">
    <source>
        <dbReference type="EMBL" id="CAD0085299.1"/>
    </source>
</evidence>
<organism evidence="2 3">
    <name type="scientific">Aureobasidium mustum</name>
    <dbReference type="NCBI Taxonomy" id="2773714"/>
    <lineage>
        <taxon>Eukaryota</taxon>
        <taxon>Fungi</taxon>
        <taxon>Dikarya</taxon>
        <taxon>Ascomycota</taxon>
        <taxon>Pezizomycotina</taxon>
        <taxon>Dothideomycetes</taxon>
        <taxon>Dothideomycetidae</taxon>
        <taxon>Dothideales</taxon>
        <taxon>Saccotheciaceae</taxon>
        <taxon>Aureobasidium</taxon>
    </lineage>
</organism>
<keyword evidence="1" id="KW-0732">Signal</keyword>
<accession>A0A9N8JC54</accession>
<name>A0A9N8JC54_9PEZI</name>
<evidence type="ECO:0000256" key="1">
    <source>
        <dbReference type="SAM" id="SignalP"/>
    </source>
</evidence>
<feature type="signal peptide" evidence="1">
    <location>
        <begin position="1"/>
        <end position="23"/>
    </location>
</feature>
<feature type="chain" id="PRO_5040398758" evidence="1">
    <location>
        <begin position="24"/>
        <end position="161"/>
    </location>
</feature>
<dbReference type="PANTHER" id="PTHR37544:SF3">
    <property type="entry name" value="SPRAY"/>
    <property type="match status" value="1"/>
</dbReference>
<gene>
    <name evidence="2" type="ORF">AWRI4233_LOCUS134</name>
</gene>